<organism evidence="9 10">
    <name type="scientific">Streptomyces pactum</name>
    <dbReference type="NCBI Taxonomy" id="68249"/>
    <lineage>
        <taxon>Bacteria</taxon>
        <taxon>Bacillati</taxon>
        <taxon>Actinomycetota</taxon>
        <taxon>Actinomycetes</taxon>
        <taxon>Kitasatosporales</taxon>
        <taxon>Streptomycetaceae</taxon>
        <taxon>Streptomyces</taxon>
    </lineage>
</organism>
<keyword evidence="7" id="KW-0732">Signal</keyword>
<evidence type="ECO:0000313" key="10">
    <source>
        <dbReference type="Proteomes" id="UP000807371"/>
    </source>
</evidence>
<dbReference type="Gene3D" id="3.90.1720.10">
    <property type="entry name" value="endopeptidase domain like (from Nostoc punctiforme)"/>
    <property type="match status" value="1"/>
</dbReference>
<evidence type="ECO:0000256" key="1">
    <source>
        <dbReference type="ARBA" id="ARBA00007074"/>
    </source>
</evidence>
<comment type="caution">
    <text evidence="9">The sequence shown here is derived from an EMBL/GenBank/DDBJ whole genome shotgun (WGS) entry which is preliminary data.</text>
</comment>
<dbReference type="InterPro" id="IPR000064">
    <property type="entry name" value="NLP_P60_dom"/>
</dbReference>
<sequence>MASHRRPPSPGPRRAALRATVLSATAASAVAGLAAVPATAEPRDPAAGAAAARRTVDRLHAEAERATEAYNAAGERRARLRREADRVRERVAREQERVNRMRDGLGALAGAQYRAGGIEPGVALLLTTDPDGYLAKAAALERIGDRRAAGLRALRTALRSLRQQRAEATGTLAELAESQAAVARHKATVQRRLAAARQVLGRLSTAERAALDRSWDPGGPGPGHPPGAVGTSAASARGAAALLAARQAVGAPYAWGQAGPTAFDCSGLTQWAYGRAGVAIPRTSQAQRLAGRTVPLSQARPGDLVVYRSDASHVAMYAGGGQVIHAPYPGARVRYDPVGMMPIASVTRP</sequence>
<comment type="similarity">
    <text evidence="1">Belongs to the peptidase C40 family.</text>
</comment>
<proteinExistence type="inferred from homology"/>
<name>A0ABS0NH08_9ACTN</name>
<keyword evidence="3" id="KW-0378">Hydrolase</keyword>
<reference evidence="9 10" key="1">
    <citation type="submission" date="2020-09" db="EMBL/GenBank/DDBJ databases">
        <title>Biosynthesis of the nuclear factor of activated T cells inhibitor NFAT-133 and its congeners in Streptomyces pactum.</title>
        <authorList>
            <person name="Zhou W."/>
            <person name="Posri P."/>
            <person name="Abugrain M.E."/>
            <person name="Weisberg A.J."/>
            <person name="Chang J.H."/>
            <person name="Mahmud T."/>
        </authorList>
    </citation>
    <scope>NUCLEOTIDE SEQUENCE [LARGE SCALE GENOMIC DNA]</scope>
    <source>
        <strain evidence="9 10">ATCC 27456</strain>
    </source>
</reference>
<evidence type="ECO:0000256" key="3">
    <source>
        <dbReference type="ARBA" id="ARBA00022801"/>
    </source>
</evidence>
<keyword evidence="10" id="KW-1185">Reference proteome</keyword>
<dbReference type="Pfam" id="PF00877">
    <property type="entry name" value="NLPC_P60"/>
    <property type="match status" value="1"/>
</dbReference>
<evidence type="ECO:0000259" key="8">
    <source>
        <dbReference type="PROSITE" id="PS51935"/>
    </source>
</evidence>
<dbReference type="EMBL" id="JACYXC010000001">
    <property type="protein sequence ID" value="MBH5334443.1"/>
    <property type="molecule type" value="Genomic_DNA"/>
</dbReference>
<dbReference type="Proteomes" id="UP000807371">
    <property type="component" value="Unassembled WGS sequence"/>
</dbReference>
<dbReference type="InterPro" id="IPR038765">
    <property type="entry name" value="Papain-like_cys_pep_sf"/>
</dbReference>
<dbReference type="InterPro" id="IPR006311">
    <property type="entry name" value="TAT_signal"/>
</dbReference>
<feature type="signal peptide" evidence="7">
    <location>
        <begin position="1"/>
        <end position="34"/>
    </location>
</feature>
<accession>A0ABS0NH08</accession>
<evidence type="ECO:0000256" key="4">
    <source>
        <dbReference type="ARBA" id="ARBA00022807"/>
    </source>
</evidence>
<keyword evidence="2" id="KW-0645">Protease</keyword>
<feature type="domain" description="NlpC/P60" evidence="8">
    <location>
        <begin position="235"/>
        <end position="349"/>
    </location>
</feature>
<feature type="coiled-coil region" evidence="5">
    <location>
        <begin position="151"/>
        <end position="178"/>
    </location>
</feature>
<evidence type="ECO:0000313" key="9">
    <source>
        <dbReference type="EMBL" id="MBH5334443.1"/>
    </source>
</evidence>
<dbReference type="PANTHER" id="PTHR47359:SF3">
    <property type="entry name" value="NLP_P60 DOMAIN-CONTAINING PROTEIN-RELATED"/>
    <property type="match status" value="1"/>
</dbReference>
<evidence type="ECO:0000256" key="7">
    <source>
        <dbReference type="SAM" id="SignalP"/>
    </source>
</evidence>
<gene>
    <name evidence="9" type="ORF">IHE55_06340</name>
</gene>
<protein>
    <submittedName>
        <fullName evidence="9">C40 family peptidase</fullName>
    </submittedName>
</protein>
<evidence type="ECO:0000256" key="6">
    <source>
        <dbReference type="SAM" id="MobiDB-lite"/>
    </source>
</evidence>
<dbReference type="RefSeq" id="WP_197988140.1">
    <property type="nucleotide sequence ID" value="NZ_JACYXC010000001.1"/>
</dbReference>
<dbReference type="PROSITE" id="PS51935">
    <property type="entry name" value="NLPC_P60"/>
    <property type="match status" value="1"/>
</dbReference>
<evidence type="ECO:0000256" key="5">
    <source>
        <dbReference type="SAM" id="Coils"/>
    </source>
</evidence>
<feature type="region of interest" description="Disordered" evidence="6">
    <location>
        <begin position="212"/>
        <end position="232"/>
    </location>
</feature>
<feature type="chain" id="PRO_5047250007" evidence="7">
    <location>
        <begin position="35"/>
        <end position="349"/>
    </location>
</feature>
<keyword evidence="5" id="KW-0175">Coiled coil</keyword>
<evidence type="ECO:0000256" key="2">
    <source>
        <dbReference type="ARBA" id="ARBA00022670"/>
    </source>
</evidence>
<dbReference type="PROSITE" id="PS51318">
    <property type="entry name" value="TAT"/>
    <property type="match status" value="1"/>
</dbReference>
<dbReference type="PANTHER" id="PTHR47359">
    <property type="entry name" value="PEPTIDOGLYCAN DL-ENDOPEPTIDASE CWLO"/>
    <property type="match status" value="1"/>
</dbReference>
<keyword evidence="4" id="KW-0788">Thiol protease</keyword>
<dbReference type="InterPro" id="IPR051794">
    <property type="entry name" value="PG_Endopeptidase_C40"/>
</dbReference>
<feature type="coiled-coil region" evidence="5">
    <location>
        <begin position="49"/>
        <end position="104"/>
    </location>
</feature>
<dbReference type="SUPFAM" id="SSF54001">
    <property type="entry name" value="Cysteine proteinases"/>
    <property type="match status" value="1"/>
</dbReference>